<feature type="transmembrane region" description="Helical" evidence="2">
    <location>
        <begin position="380"/>
        <end position="405"/>
    </location>
</feature>
<name>A0ABQ5RDQ4_9MICO</name>
<evidence type="ECO:0000256" key="2">
    <source>
        <dbReference type="SAM" id="Phobius"/>
    </source>
</evidence>
<proteinExistence type="predicted"/>
<sequence>MMTSPHSRTLPPLTDLPSPPRLPEEETHLVSPGEIMVESRREILRSLLRRLWAPALVLLSLWYVLLTLYVVGASPTFWFFSLLAGLGDPAYLRQAMSALNFTSEGLWTAFLLLPALATVLSLLGALLVPRLVAPLQPRRFLSETQFQRGVEDRTTAMLLALPVLTVLALPLTVVLGLPQPWTGLGAGPLSVWCAGLVALELAWVLVRRTVPAARLLGITSHEVLHTEARIGTDPERRRAAARQHLAQDRRHLPPNPGTPAADGARSPRGALTALALIARSALTWVLPALAGTSWLVLGIADLVTVLGSLSATGLSQVETPLRWQHLAVGLPLLGLVAAGCALAPALAVPLSSGHRAQVRDQRTYAEWAHRARVNPWEARVCTLTGWLCAGWALAGTVLAAVLLPLLGAGTALTWVFLTLLALMAVPLLGVAATQAMKSGLRDVLYGPASGYMRRETPYALVAPEFGTRADRAKDPAVRAALRKRLQADGGDHALEIFDLDAAGERLWVDENAPGASDTAVRQADLAQGVLPDFGSEGSAFTGGGNSPSEQASHLHDIPDTVTGLRER</sequence>
<feature type="transmembrane region" description="Helical" evidence="2">
    <location>
        <begin position="154"/>
        <end position="177"/>
    </location>
</feature>
<keyword evidence="4" id="KW-1185">Reference proteome</keyword>
<keyword evidence="2" id="KW-0472">Membrane</keyword>
<feature type="compositionally biased region" description="Basic and acidic residues" evidence="1">
    <location>
        <begin position="229"/>
        <end position="238"/>
    </location>
</feature>
<keyword evidence="2" id="KW-0812">Transmembrane</keyword>
<dbReference type="Proteomes" id="UP001144451">
    <property type="component" value="Unassembled WGS sequence"/>
</dbReference>
<protein>
    <recommendedName>
        <fullName evidence="5">ABC transporter permease</fullName>
    </recommendedName>
</protein>
<feature type="region of interest" description="Disordered" evidence="1">
    <location>
        <begin position="229"/>
        <end position="266"/>
    </location>
</feature>
<evidence type="ECO:0000313" key="3">
    <source>
        <dbReference type="EMBL" id="GLI30036.1"/>
    </source>
</evidence>
<reference evidence="3" key="1">
    <citation type="submission" date="2022-12" db="EMBL/GenBank/DDBJ databases">
        <title>Reference genome sequencing for broad-spectrum identification of bacterial and archaeal isolates by mass spectrometry.</title>
        <authorList>
            <person name="Sekiguchi Y."/>
            <person name="Tourlousse D.M."/>
        </authorList>
    </citation>
    <scope>NUCLEOTIDE SEQUENCE</scope>
    <source>
        <strain evidence="3">5-2</strain>
    </source>
</reference>
<keyword evidence="2" id="KW-1133">Transmembrane helix</keyword>
<feature type="transmembrane region" description="Helical" evidence="2">
    <location>
        <begin position="51"/>
        <end position="72"/>
    </location>
</feature>
<feature type="transmembrane region" description="Helical" evidence="2">
    <location>
        <begin position="284"/>
        <end position="306"/>
    </location>
</feature>
<feature type="transmembrane region" description="Helical" evidence="2">
    <location>
        <begin position="326"/>
        <end position="350"/>
    </location>
</feature>
<feature type="compositionally biased region" description="Low complexity" evidence="1">
    <location>
        <begin position="7"/>
        <end position="16"/>
    </location>
</feature>
<evidence type="ECO:0000313" key="4">
    <source>
        <dbReference type="Proteomes" id="UP001144451"/>
    </source>
</evidence>
<comment type="caution">
    <text evidence="3">The sequence shown here is derived from an EMBL/GenBank/DDBJ whole genome shotgun (WGS) entry which is preliminary data.</text>
</comment>
<feature type="transmembrane region" description="Helical" evidence="2">
    <location>
        <begin position="189"/>
        <end position="206"/>
    </location>
</feature>
<feature type="region of interest" description="Disordered" evidence="1">
    <location>
        <begin position="534"/>
        <end position="567"/>
    </location>
</feature>
<feature type="transmembrane region" description="Helical" evidence="2">
    <location>
        <begin position="106"/>
        <end position="133"/>
    </location>
</feature>
<gene>
    <name evidence="3" type="ORF">BCONGLO52_08770</name>
</gene>
<feature type="region of interest" description="Disordered" evidence="1">
    <location>
        <begin position="1"/>
        <end position="27"/>
    </location>
</feature>
<evidence type="ECO:0000256" key="1">
    <source>
        <dbReference type="SAM" id="MobiDB-lite"/>
    </source>
</evidence>
<dbReference type="EMBL" id="BSDQ01000001">
    <property type="protein sequence ID" value="GLI30036.1"/>
    <property type="molecule type" value="Genomic_DNA"/>
</dbReference>
<feature type="compositionally biased region" description="Basic and acidic residues" evidence="1">
    <location>
        <begin position="552"/>
        <end position="567"/>
    </location>
</feature>
<organism evidence="3 4">
    <name type="scientific">Brachybacterium conglomeratum</name>
    <dbReference type="NCBI Taxonomy" id="47846"/>
    <lineage>
        <taxon>Bacteria</taxon>
        <taxon>Bacillati</taxon>
        <taxon>Actinomycetota</taxon>
        <taxon>Actinomycetes</taxon>
        <taxon>Micrococcales</taxon>
        <taxon>Dermabacteraceae</taxon>
        <taxon>Brachybacterium</taxon>
    </lineage>
</organism>
<accession>A0ABQ5RDQ4</accession>
<evidence type="ECO:0008006" key="5">
    <source>
        <dbReference type="Google" id="ProtNLM"/>
    </source>
</evidence>
<feature type="transmembrane region" description="Helical" evidence="2">
    <location>
        <begin position="411"/>
        <end position="432"/>
    </location>
</feature>